<dbReference type="Gene3D" id="1.10.533.10">
    <property type="entry name" value="Death Domain, Fas"/>
    <property type="match status" value="1"/>
</dbReference>
<dbReference type="AlphaFoldDB" id="A0ABD0R6S3"/>
<evidence type="ECO:0000313" key="2">
    <source>
        <dbReference type="EMBL" id="KAL0194139.1"/>
    </source>
</evidence>
<protein>
    <recommendedName>
        <fullName evidence="1">Death domain-containing protein</fullName>
    </recommendedName>
</protein>
<gene>
    <name evidence="2" type="ORF">M9458_012435</name>
</gene>
<feature type="non-terminal residue" evidence="2">
    <location>
        <position position="52"/>
    </location>
</feature>
<keyword evidence="3" id="KW-1185">Reference proteome</keyword>
<evidence type="ECO:0000313" key="3">
    <source>
        <dbReference type="Proteomes" id="UP001529510"/>
    </source>
</evidence>
<dbReference type="Proteomes" id="UP001529510">
    <property type="component" value="Unassembled WGS sequence"/>
</dbReference>
<dbReference type="Pfam" id="PF00531">
    <property type="entry name" value="Death"/>
    <property type="match status" value="1"/>
</dbReference>
<dbReference type="EMBL" id="JAMKFB020000005">
    <property type="protein sequence ID" value="KAL0194139.1"/>
    <property type="molecule type" value="Genomic_DNA"/>
</dbReference>
<feature type="domain" description="Death" evidence="1">
    <location>
        <begin position="2"/>
        <end position="43"/>
    </location>
</feature>
<dbReference type="InterPro" id="IPR000488">
    <property type="entry name" value="Death_dom"/>
</dbReference>
<name>A0ABD0R6S3_CIRMR</name>
<organism evidence="2 3">
    <name type="scientific">Cirrhinus mrigala</name>
    <name type="common">Mrigala</name>
    <dbReference type="NCBI Taxonomy" id="683832"/>
    <lineage>
        <taxon>Eukaryota</taxon>
        <taxon>Metazoa</taxon>
        <taxon>Chordata</taxon>
        <taxon>Craniata</taxon>
        <taxon>Vertebrata</taxon>
        <taxon>Euteleostomi</taxon>
        <taxon>Actinopterygii</taxon>
        <taxon>Neopterygii</taxon>
        <taxon>Teleostei</taxon>
        <taxon>Ostariophysi</taxon>
        <taxon>Cypriniformes</taxon>
        <taxon>Cyprinidae</taxon>
        <taxon>Labeoninae</taxon>
        <taxon>Labeonini</taxon>
        <taxon>Cirrhinus</taxon>
    </lineage>
</organism>
<feature type="non-terminal residue" evidence="2">
    <location>
        <position position="1"/>
    </location>
</feature>
<evidence type="ECO:0000259" key="1">
    <source>
        <dbReference type="Pfam" id="PF00531"/>
    </source>
</evidence>
<sequence length="52" mass="5845">YLNYFATKTSPTGVILDLWEAQHFPHGNLNQLATVLEEMGRHDNSIAAMAKE</sequence>
<accession>A0ABD0R6S3</accession>
<comment type="caution">
    <text evidence="2">The sequence shown here is derived from an EMBL/GenBank/DDBJ whole genome shotgun (WGS) entry which is preliminary data.</text>
</comment>
<proteinExistence type="predicted"/>
<dbReference type="SUPFAM" id="SSF47986">
    <property type="entry name" value="DEATH domain"/>
    <property type="match status" value="1"/>
</dbReference>
<reference evidence="2 3" key="1">
    <citation type="submission" date="2024-05" db="EMBL/GenBank/DDBJ databases">
        <title>Genome sequencing and assembly of Indian major carp, Cirrhinus mrigala (Hamilton, 1822).</title>
        <authorList>
            <person name="Mohindra V."/>
            <person name="Chowdhury L.M."/>
            <person name="Lal K."/>
            <person name="Jena J.K."/>
        </authorList>
    </citation>
    <scope>NUCLEOTIDE SEQUENCE [LARGE SCALE GENOMIC DNA]</scope>
    <source>
        <strain evidence="2">CM1030</strain>
        <tissue evidence="2">Blood</tissue>
    </source>
</reference>
<dbReference type="InterPro" id="IPR011029">
    <property type="entry name" value="DEATH-like_dom_sf"/>
</dbReference>